<sequence length="86" mass="9455">MLTLACCSVCCNSIGSPHSSTRFVRGALFSIEPRPRVTTCPRYHGLTFAQAALRPNGMTAVHSRESVERNLLANNCTCAMKLSQRR</sequence>
<evidence type="ECO:0000313" key="2">
    <source>
        <dbReference type="Proteomes" id="UP000789524"/>
    </source>
</evidence>
<evidence type="ECO:0000313" key="1">
    <source>
        <dbReference type="EMBL" id="CAG9585103.1"/>
    </source>
</evidence>
<keyword evidence="2" id="KW-1185">Reference proteome</keyword>
<dbReference type="AlphaFoldDB" id="A0A8J2WDF7"/>
<organism evidence="1 2">
    <name type="scientific">Danaus chrysippus</name>
    <name type="common">African queen</name>
    <dbReference type="NCBI Taxonomy" id="151541"/>
    <lineage>
        <taxon>Eukaryota</taxon>
        <taxon>Metazoa</taxon>
        <taxon>Ecdysozoa</taxon>
        <taxon>Arthropoda</taxon>
        <taxon>Hexapoda</taxon>
        <taxon>Insecta</taxon>
        <taxon>Pterygota</taxon>
        <taxon>Neoptera</taxon>
        <taxon>Endopterygota</taxon>
        <taxon>Lepidoptera</taxon>
        <taxon>Glossata</taxon>
        <taxon>Ditrysia</taxon>
        <taxon>Papilionoidea</taxon>
        <taxon>Nymphalidae</taxon>
        <taxon>Danainae</taxon>
        <taxon>Danaini</taxon>
        <taxon>Danaina</taxon>
        <taxon>Danaus</taxon>
        <taxon>Anosia</taxon>
    </lineage>
</organism>
<proteinExistence type="predicted"/>
<comment type="caution">
    <text evidence="1">The sequence shown here is derived from an EMBL/GenBank/DDBJ whole genome shotgun (WGS) entry which is preliminary data.</text>
</comment>
<protein>
    <submittedName>
        <fullName evidence="1">(African queen) hypothetical protein</fullName>
    </submittedName>
</protein>
<dbReference type="EMBL" id="CAKASE010000083">
    <property type="protein sequence ID" value="CAG9585103.1"/>
    <property type="molecule type" value="Genomic_DNA"/>
</dbReference>
<reference evidence="1" key="1">
    <citation type="submission" date="2021-09" db="EMBL/GenBank/DDBJ databases">
        <authorList>
            <person name="Martin H S."/>
        </authorList>
    </citation>
    <scope>NUCLEOTIDE SEQUENCE</scope>
</reference>
<gene>
    <name evidence="1" type="ORF">DCHRY22_LOCUS15590</name>
</gene>
<name>A0A8J2WDF7_9NEOP</name>
<dbReference type="Proteomes" id="UP000789524">
    <property type="component" value="Unassembled WGS sequence"/>
</dbReference>
<accession>A0A8J2WDF7</accession>